<comment type="function">
    <text evidence="7">Involved in the regulation of glutamine synthetase GlnA, a key enzyme in the process to assimilate ammonia. When cellular nitrogen levels are high, the C-terminal adenylyl transferase (AT) inactivates GlnA by covalent transfer of an adenylyl group from ATP to specific tyrosine residue of GlnA, thus reducing its activity. Conversely, when nitrogen levels are low, the N-terminal adenylyl removase (AR) activates GlnA by removing the adenylyl group by phosphorolysis, increasing its activity. The regulatory region of GlnE binds the signal transduction protein PII (GlnB) which indicates the nitrogen status of the cell.</text>
</comment>
<evidence type="ECO:0000256" key="1">
    <source>
        <dbReference type="ARBA" id="ARBA00022679"/>
    </source>
</evidence>
<dbReference type="EMBL" id="CP038437">
    <property type="protein sequence ID" value="QEM80407.1"/>
    <property type="molecule type" value="Genomic_DNA"/>
</dbReference>
<dbReference type="PANTHER" id="PTHR30621">
    <property type="entry name" value="GLUTAMINE SYNTHETASE ADENYLYLTRANSFERASE"/>
    <property type="match status" value="1"/>
</dbReference>
<dbReference type="GO" id="GO:0000820">
    <property type="term" value="P:regulation of glutamine family amino acid metabolic process"/>
    <property type="evidence" value="ECO:0007669"/>
    <property type="project" value="UniProtKB-UniRule"/>
</dbReference>
<feature type="domain" description="Glutamate-ammonia ligase adenylyltransferase repeated" evidence="9">
    <location>
        <begin position="590"/>
        <end position="845"/>
    </location>
</feature>
<keyword evidence="3 7" id="KW-0547">Nucleotide-binding</keyword>
<keyword evidence="5 7" id="KW-0460">Magnesium</keyword>
<feature type="domain" description="PII-uridylyltransferase/Glutamine-synthetase adenylyltransferase" evidence="10">
    <location>
        <begin position="331"/>
        <end position="469"/>
    </location>
</feature>
<dbReference type="HAMAP" id="MF_00802">
    <property type="entry name" value="GlnE"/>
    <property type="match status" value="1"/>
</dbReference>
<keyword evidence="11" id="KW-0436">Ligase</keyword>
<dbReference type="Pfam" id="PF08335">
    <property type="entry name" value="GlnD_UR_UTase"/>
    <property type="match status" value="2"/>
</dbReference>
<reference evidence="11" key="1">
    <citation type="submission" date="2021-02" db="EMBL/GenBank/DDBJ databases">
        <title>Strain Y2R2, a novel species of the genus Halomonas.</title>
        <authorList>
            <person name="Huang H."/>
        </authorList>
    </citation>
    <scope>NUCLEOTIDE SEQUENCE</scope>
    <source>
        <strain evidence="11">Y2R2</strain>
    </source>
</reference>
<dbReference type="FunFam" id="1.20.120.330:FF:000005">
    <property type="entry name" value="Bifunctional glutamine synthetase adenylyltransferase/adenylyl-removing enzyme"/>
    <property type="match status" value="1"/>
</dbReference>
<dbReference type="SUPFAM" id="SSF81301">
    <property type="entry name" value="Nucleotidyltransferase"/>
    <property type="match status" value="2"/>
</dbReference>
<sequence length="1014" mass="113624">MDLSMDFLPRENIPAPLSGALDKAWGQLLSSIEQSDNLAAMRGVEIPSEVYLALEPHRRIQLAKVLTVSRFAGATLVRHPEWLASLDSSGELDTALAPQALKELLDEGLEAAEDEAAMHAVVRRYRRARMLGIVWRDLTRPPGVDAWNTSAAVSRLAEVCVEGVLNWLERHFEPRWGLPAPRRDGSEQRLVVLGMGKLGAGELNLSSDIDLIFAYPEKGETTGGRKALDHVEYFTKLGQKLIAALDAVTSEGFVFRVDMRLRPLGDGGPLVGSFASLASYYQDQGREWERYAMLKARPIAGDIDAGYELLSSLRPFVYRKYLDFGAIESLRELKAMINREVKRKGMESNIKLGSGGIREVEFVVQVFQLIRGGCDTELQVTSLKTALQRLAELGLLPQEVVDELMPDYVFLRDLEHAIQALEDRQTQALPTGHLDQERVAFALGMNGWDELLVCLKAVRDRVRRHFDAVISQPEDDIEEEEENSEREVWSQLWRGEPEDEEALLLLADGGFEDPDMALKRIRGLSGSRQVQAMQRVAYERLDALMPMLIEAVVASEMPDTALERVLPLIEAVLRRTAYLALLRENPDALGHLMRLCSASPWIAEQIARYPVLLDELLTPDTLYTPADKERLADELRQILARIPEEDEESQLEALRVFKHAQVLHVAASDIAGTRHLMKVSDFLTYIAEVVLDAVLAMAWRTLTRKHGFPIGHDGERAGEVPEFLIVGYGKLGGIELGYGSDLDLVFLHDGALQGETDGSRPIDNSVFFTRLGQRIIHLLSAVTPAGSLYEVDMRLRPSGNSGLLVSPMTAFAEYQREQAWTWEHQALVRARVVSGHERLAQHFESIRRETLGRQRDRDELREEVVQMRHKMRDHLGSKGTGSKGTGSKSTNSQSIGGNVGGEDATFDLKHDAGGMVDIEFMCQYAVLALSHYTPELLRYSDNMRILETLEETGYLQQKEAVALRQAYLEARAANHRMALTRQPARGNVEAFRHHREAVMAIWHKWLEPGIESSN</sequence>
<dbReference type="GO" id="GO:0047388">
    <property type="term" value="F:[glutamine synthetase]-adenylyl-L-tyrosine phosphorylase activity"/>
    <property type="evidence" value="ECO:0007669"/>
    <property type="project" value="UniProtKB-EC"/>
</dbReference>
<evidence type="ECO:0000313" key="11">
    <source>
        <dbReference type="EMBL" id="QEM80407.1"/>
    </source>
</evidence>
<feature type="region of interest" description="Adenylyl transferase" evidence="7">
    <location>
        <begin position="485"/>
        <end position="1014"/>
    </location>
</feature>
<dbReference type="EC" id="2.7.7.89" evidence="7"/>
<dbReference type="Gene3D" id="1.20.120.1510">
    <property type="match status" value="1"/>
</dbReference>
<dbReference type="GO" id="GO:0005524">
    <property type="term" value="F:ATP binding"/>
    <property type="evidence" value="ECO:0007669"/>
    <property type="project" value="UniProtKB-UniRule"/>
</dbReference>
<dbReference type="Gene3D" id="3.30.460.10">
    <property type="entry name" value="Beta Polymerase, domain 2"/>
    <property type="match status" value="2"/>
</dbReference>
<keyword evidence="1 7" id="KW-0808">Transferase</keyword>
<keyword evidence="12" id="KW-1185">Reference proteome</keyword>
<keyword evidence="2 7" id="KW-0548">Nucleotidyltransferase</keyword>
<dbReference type="RefSeq" id="WP_149282953.1">
    <property type="nucleotide sequence ID" value="NZ_CP038437.2"/>
</dbReference>
<comment type="similarity">
    <text evidence="7">Belongs to the GlnE family.</text>
</comment>
<dbReference type="InterPro" id="IPR023057">
    <property type="entry name" value="GlnE"/>
</dbReference>
<dbReference type="GO" id="GO:0005829">
    <property type="term" value="C:cytosol"/>
    <property type="evidence" value="ECO:0007669"/>
    <property type="project" value="TreeGrafter"/>
</dbReference>
<dbReference type="InterPro" id="IPR005190">
    <property type="entry name" value="GlnE_rpt_dom"/>
</dbReference>
<dbReference type="EC" id="2.7.7.42" evidence="7"/>
<name>A0A5C1NE82_9GAMM</name>
<dbReference type="OrthoDB" id="9759366at2"/>
<evidence type="ECO:0000256" key="7">
    <source>
        <dbReference type="HAMAP-Rule" id="MF_00802"/>
    </source>
</evidence>
<dbReference type="InterPro" id="IPR043519">
    <property type="entry name" value="NT_sf"/>
</dbReference>
<evidence type="ECO:0000256" key="4">
    <source>
        <dbReference type="ARBA" id="ARBA00022840"/>
    </source>
</evidence>
<evidence type="ECO:0000256" key="6">
    <source>
        <dbReference type="ARBA" id="ARBA00023268"/>
    </source>
</evidence>
<protein>
    <recommendedName>
        <fullName evidence="7">Bifunctional glutamine synthetase adenylyltransferase/adenylyl-removing enzyme</fullName>
    </recommendedName>
    <alternativeName>
        <fullName evidence="7">ATP:glutamine synthetase adenylyltransferase</fullName>
    </alternativeName>
    <alternativeName>
        <fullName evidence="7">ATase</fullName>
    </alternativeName>
    <domain>
        <recommendedName>
            <fullName evidence="7">Glutamine synthetase adenylyl-L-tyrosine phosphorylase</fullName>
            <ecNumber evidence="7">2.7.7.89</ecNumber>
        </recommendedName>
        <alternativeName>
            <fullName evidence="7">Adenylyl removase</fullName>
            <shortName evidence="7">AR</shortName>
            <shortName evidence="7">AT-N</shortName>
        </alternativeName>
    </domain>
    <domain>
        <recommendedName>
            <fullName evidence="7">Glutamine synthetase adenylyl transferase</fullName>
            <ecNumber evidence="7">2.7.7.42</ecNumber>
        </recommendedName>
        <alternativeName>
            <fullName evidence="7">Adenylyl transferase</fullName>
            <shortName evidence="7">AT</shortName>
            <shortName evidence="7">AT-C</shortName>
        </alternativeName>
    </domain>
</protein>
<dbReference type="AlphaFoldDB" id="A0A5C1NE82"/>
<dbReference type="Gene3D" id="1.20.120.330">
    <property type="entry name" value="Nucleotidyltransferases domain 2"/>
    <property type="match status" value="2"/>
</dbReference>
<accession>A0A5C1NE82</accession>
<dbReference type="FunFam" id="3.30.460.10:FF:000009">
    <property type="entry name" value="Bifunctional glutamine synthetase adenylyltransferase/adenylyl-removing enzyme"/>
    <property type="match status" value="1"/>
</dbReference>
<evidence type="ECO:0000256" key="5">
    <source>
        <dbReference type="ARBA" id="ARBA00022842"/>
    </source>
</evidence>
<organism evidence="11 12">
    <name type="scientific">Halomonas binhaiensis</name>
    <dbReference type="NCBI Taxonomy" id="2562282"/>
    <lineage>
        <taxon>Bacteria</taxon>
        <taxon>Pseudomonadati</taxon>
        <taxon>Pseudomonadota</taxon>
        <taxon>Gammaproteobacteria</taxon>
        <taxon>Oceanospirillales</taxon>
        <taxon>Halomonadaceae</taxon>
        <taxon>Halomonas</taxon>
    </lineage>
</organism>
<dbReference type="Proteomes" id="UP000324285">
    <property type="component" value="Chromosome"/>
</dbReference>
<dbReference type="GO" id="GO:0016874">
    <property type="term" value="F:ligase activity"/>
    <property type="evidence" value="ECO:0007669"/>
    <property type="project" value="UniProtKB-KW"/>
</dbReference>
<dbReference type="PANTHER" id="PTHR30621:SF0">
    <property type="entry name" value="BIFUNCTIONAL GLUTAMINE SYNTHETASE ADENYLYLTRANSFERASE_ADENYLYL-REMOVING ENZYME"/>
    <property type="match status" value="1"/>
</dbReference>
<evidence type="ECO:0000256" key="2">
    <source>
        <dbReference type="ARBA" id="ARBA00022695"/>
    </source>
</evidence>
<dbReference type="SUPFAM" id="SSF81593">
    <property type="entry name" value="Nucleotidyltransferase substrate binding subunit/domain"/>
    <property type="match status" value="2"/>
</dbReference>
<comment type="catalytic activity">
    <reaction evidence="7">
        <text>[glutamine synthetase]-O(4)-(5'-adenylyl)-L-tyrosine + phosphate = [glutamine synthetase]-L-tyrosine + ADP</text>
        <dbReference type="Rhea" id="RHEA:43716"/>
        <dbReference type="Rhea" id="RHEA-COMP:10660"/>
        <dbReference type="Rhea" id="RHEA-COMP:10661"/>
        <dbReference type="ChEBI" id="CHEBI:43474"/>
        <dbReference type="ChEBI" id="CHEBI:46858"/>
        <dbReference type="ChEBI" id="CHEBI:83624"/>
        <dbReference type="ChEBI" id="CHEBI:456216"/>
        <dbReference type="EC" id="2.7.7.89"/>
    </reaction>
</comment>
<comment type="catalytic activity">
    <reaction evidence="7">
        <text>[glutamine synthetase]-L-tyrosine + ATP = [glutamine synthetase]-O(4)-(5'-adenylyl)-L-tyrosine + diphosphate</text>
        <dbReference type="Rhea" id="RHEA:18589"/>
        <dbReference type="Rhea" id="RHEA-COMP:10660"/>
        <dbReference type="Rhea" id="RHEA-COMP:10661"/>
        <dbReference type="ChEBI" id="CHEBI:30616"/>
        <dbReference type="ChEBI" id="CHEBI:33019"/>
        <dbReference type="ChEBI" id="CHEBI:46858"/>
        <dbReference type="ChEBI" id="CHEBI:83624"/>
        <dbReference type="EC" id="2.7.7.42"/>
    </reaction>
</comment>
<dbReference type="Gene3D" id="1.10.4050.10">
    <property type="entry name" value="Glutamine synthase adenylyltransferase GlnE"/>
    <property type="match status" value="1"/>
</dbReference>
<feature type="domain" description="PII-uridylyltransferase/Glutamine-synthetase adenylyltransferase" evidence="10">
    <location>
        <begin position="905"/>
        <end position="981"/>
    </location>
</feature>
<evidence type="ECO:0000259" key="9">
    <source>
        <dbReference type="Pfam" id="PF03710"/>
    </source>
</evidence>
<evidence type="ECO:0000256" key="8">
    <source>
        <dbReference type="SAM" id="MobiDB-lite"/>
    </source>
</evidence>
<dbReference type="InterPro" id="IPR013546">
    <property type="entry name" value="PII_UdlTrfase/GS_AdlTrfase"/>
</dbReference>
<keyword evidence="4 7" id="KW-0067">ATP-binding</keyword>
<feature type="region of interest" description="Disordered" evidence="8">
    <location>
        <begin position="870"/>
        <end position="900"/>
    </location>
</feature>
<comment type="cofactor">
    <cofactor evidence="7">
        <name>Mg(2+)</name>
        <dbReference type="ChEBI" id="CHEBI:18420"/>
    </cofactor>
</comment>
<gene>
    <name evidence="7 11" type="primary">glnE</name>
    <name evidence="11" type="ORF">E4T21_01680</name>
</gene>
<feature type="domain" description="Glutamate-ammonia ligase adenylyltransferase repeated" evidence="9">
    <location>
        <begin position="61"/>
        <end position="309"/>
    </location>
</feature>
<feature type="region of interest" description="Adenylyl removase" evidence="7">
    <location>
        <begin position="1"/>
        <end position="474"/>
    </location>
</feature>
<proteinExistence type="inferred from homology"/>
<dbReference type="CDD" id="cd05401">
    <property type="entry name" value="NT_GlnE_GlnD_like"/>
    <property type="match status" value="2"/>
</dbReference>
<dbReference type="NCBIfam" id="NF008292">
    <property type="entry name" value="PRK11072.1"/>
    <property type="match status" value="1"/>
</dbReference>
<dbReference type="GO" id="GO:0000287">
    <property type="term" value="F:magnesium ion binding"/>
    <property type="evidence" value="ECO:0007669"/>
    <property type="project" value="UniProtKB-UniRule"/>
</dbReference>
<keyword evidence="6 7" id="KW-0511">Multifunctional enzyme</keyword>
<evidence type="ECO:0000256" key="3">
    <source>
        <dbReference type="ARBA" id="ARBA00022741"/>
    </source>
</evidence>
<dbReference type="GO" id="GO:0008882">
    <property type="term" value="F:[glutamate-ammonia-ligase] adenylyltransferase activity"/>
    <property type="evidence" value="ECO:0007669"/>
    <property type="project" value="UniProtKB-UniRule"/>
</dbReference>
<evidence type="ECO:0000313" key="12">
    <source>
        <dbReference type="Proteomes" id="UP000324285"/>
    </source>
</evidence>
<evidence type="ECO:0000259" key="10">
    <source>
        <dbReference type="Pfam" id="PF08335"/>
    </source>
</evidence>
<dbReference type="KEGG" id="hbh:E4T21_01680"/>
<dbReference type="Pfam" id="PF03710">
    <property type="entry name" value="GlnE"/>
    <property type="match status" value="2"/>
</dbReference>